<feature type="transmembrane region" description="Helical" evidence="7">
    <location>
        <begin position="79"/>
        <end position="98"/>
    </location>
</feature>
<dbReference type="SUPFAM" id="SSF53474">
    <property type="entry name" value="alpha/beta-Hydrolases"/>
    <property type="match status" value="1"/>
</dbReference>
<keyword evidence="10" id="KW-1185">Reference proteome</keyword>
<name>A0AAV8Y442_9CUCU</name>
<evidence type="ECO:0000256" key="1">
    <source>
        <dbReference type="ARBA" id="ARBA00005964"/>
    </source>
</evidence>
<feature type="domain" description="Carboxylesterase type B" evidence="8">
    <location>
        <begin position="121"/>
        <end position="652"/>
    </location>
</feature>
<evidence type="ECO:0000256" key="3">
    <source>
        <dbReference type="ARBA" id="ARBA00022801"/>
    </source>
</evidence>
<evidence type="ECO:0000256" key="4">
    <source>
        <dbReference type="ARBA" id="ARBA00023157"/>
    </source>
</evidence>
<organism evidence="9 10">
    <name type="scientific">Aromia moschata</name>
    <dbReference type="NCBI Taxonomy" id="1265417"/>
    <lineage>
        <taxon>Eukaryota</taxon>
        <taxon>Metazoa</taxon>
        <taxon>Ecdysozoa</taxon>
        <taxon>Arthropoda</taxon>
        <taxon>Hexapoda</taxon>
        <taxon>Insecta</taxon>
        <taxon>Pterygota</taxon>
        <taxon>Neoptera</taxon>
        <taxon>Endopterygota</taxon>
        <taxon>Coleoptera</taxon>
        <taxon>Polyphaga</taxon>
        <taxon>Cucujiformia</taxon>
        <taxon>Chrysomeloidea</taxon>
        <taxon>Cerambycidae</taxon>
        <taxon>Cerambycinae</taxon>
        <taxon>Callichromatini</taxon>
        <taxon>Aromia</taxon>
    </lineage>
</organism>
<dbReference type="EC" id="3.1.1.-" evidence="6"/>
<evidence type="ECO:0000256" key="5">
    <source>
        <dbReference type="ARBA" id="ARBA00023180"/>
    </source>
</evidence>
<feature type="transmembrane region" description="Helical" evidence="7">
    <location>
        <begin position="20"/>
        <end position="38"/>
    </location>
</feature>
<keyword evidence="4" id="KW-1015">Disulfide bond</keyword>
<evidence type="ECO:0000313" key="10">
    <source>
        <dbReference type="Proteomes" id="UP001162162"/>
    </source>
</evidence>
<dbReference type="InterPro" id="IPR029058">
    <property type="entry name" value="AB_hydrolase_fold"/>
</dbReference>
<dbReference type="InterPro" id="IPR002018">
    <property type="entry name" value="CarbesteraseB"/>
</dbReference>
<keyword evidence="3 6" id="KW-0378">Hydrolase</keyword>
<evidence type="ECO:0000256" key="2">
    <source>
        <dbReference type="ARBA" id="ARBA00022487"/>
    </source>
</evidence>
<evidence type="ECO:0000313" key="9">
    <source>
        <dbReference type="EMBL" id="KAJ8945662.1"/>
    </source>
</evidence>
<dbReference type="InterPro" id="IPR019819">
    <property type="entry name" value="Carboxylesterase_B_CS"/>
</dbReference>
<gene>
    <name evidence="9" type="ORF">NQ318_012380</name>
</gene>
<dbReference type="Gene3D" id="3.40.50.1820">
    <property type="entry name" value="alpha/beta hydrolase"/>
    <property type="match status" value="1"/>
</dbReference>
<accession>A0AAV8Y442</accession>
<comment type="similarity">
    <text evidence="1 6">Belongs to the type-B carboxylesterase/lipase family.</text>
</comment>
<reference evidence="9" key="1">
    <citation type="journal article" date="2023" name="Insect Mol. Biol.">
        <title>Genome sequencing provides insights into the evolution of gene families encoding plant cell wall-degrading enzymes in longhorned beetles.</title>
        <authorList>
            <person name="Shin N.R."/>
            <person name="Okamura Y."/>
            <person name="Kirsch R."/>
            <person name="Pauchet Y."/>
        </authorList>
    </citation>
    <scope>NUCLEOTIDE SEQUENCE</scope>
    <source>
        <strain evidence="9">AMC_N1</strain>
    </source>
</reference>
<dbReference type="Pfam" id="PF00135">
    <property type="entry name" value="COesterase"/>
    <property type="match status" value="1"/>
</dbReference>
<dbReference type="AlphaFoldDB" id="A0AAV8Y442"/>
<dbReference type="PANTHER" id="PTHR11559">
    <property type="entry name" value="CARBOXYLESTERASE"/>
    <property type="match status" value="1"/>
</dbReference>
<keyword evidence="5" id="KW-0325">Glycoprotein</keyword>
<dbReference type="EMBL" id="JAPWTK010000211">
    <property type="protein sequence ID" value="KAJ8945662.1"/>
    <property type="molecule type" value="Genomic_DNA"/>
</dbReference>
<evidence type="ECO:0000256" key="7">
    <source>
        <dbReference type="SAM" id="Phobius"/>
    </source>
</evidence>
<dbReference type="GO" id="GO:0052689">
    <property type="term" value="F:carboxylic ester hydrolase activity"/>
    <property type="evidence" value="ECO:0007669"/>
    <property type="project" value="UniProtKB-KW"/>
</dbReference>
<evidence type="ECO:0000259" key="8">
    <source>
        <dbReference type="Pfam" id="PF00135"/>
    </source>
</evidence>
<dbReference type="PROSITE" id="PS00941">
    <property type="entry name" value="CARBOXYLESTERASE_B_2"/>
    <property type="match status" value="1"/>
</dbReference>
<keyword evidence="2" id="KW-0719">Serine esterase</keyword>
<proteinExistence type="inferred from homology"/>
<dbReference type="Proteomes" id="UP001162162">
    <property type="component" value="Unassembled WGS sequence"/>
</dbReference>
<keyword evidence="7" id="KW-1133">Transmembrane helix</keyword>
<dbReference type="InterPro" id="IPR019826">
    <property type="entry name" value="Carboxylesterase_B_AS"/>
</dbReference>
<comment type="caution">
    <text evidence="9">The sequence shown here is derived from an EMBL/GenBank/DDBJ whole genome shotgun (WGS) entry which is preliminary data.</text>
</comment>
<dbReference type="PROSITE" id="PS00122">
    <property type="entry name" value="CARBOXYLESTERASE_B_1"/>
    <property type="match status" value="1"/>
</dbReference>
<keyword evidence="7" id="KW-0812">Transmembrane</keyword>
<protein>
    <recommendedName>
        <fullName evidence="6">Carboxylic ester hydrolase</fullName>
        <ecNumber evidence="6">3.1.1.-</ecNumber>
    </recommendedName>
</protein>
<dbReference type="InterPro" id="IPR050309">
    <property type="entry name" value="Type-B_Carboxylest/Lipase"/>
</dbReference>
<keyword evidence="7" id="KW-0472">Membrane</keyword>
<evidence type="ECO:0000256" key="6">
    <source>
        <dbReference type="RuleBase" id="RU361235"/>
    </source>
</evidence>
<feature type="transmembrane region" description="Helical" evidence="7">
    <location>
        <begin position="50"/>
        <end position="73"/>
    </location>
</feature>
<sequence>MANNNNSHSFPHRSLRGPKGLLFGVFGLSGVIICTLKLRYVDDEEIRVGFFKVSMVFAVLNLLLSVLLLVSVLKRDQKYAFLYALLIFLSLFAATIHIESNTSKNVTFIVIFTVFANGQDDLVVSTKNGLVRGKKAATEDTLKIYNAFKGIPYAEPPIGNLRFSAPVPKKNWTGILNATADQDECLQGTNRGSEDCLYINVYTPYLLFCLLLFFPYVKSVFSADQTSKIIGSDGMDIRRGFLEGDSKYKDYGPDYLLEDDVVVVTFNYRLGVFGFFGTSDMAAPGNWGTKDQILALSWVQDNIENFGGDPNRVTIFGESAGSASVSFILLAPLKRKLFHGAIMQSGTALNLWALSRHPRETAFDLGIRFGIVTRDSTELVEKLRKIDARSMLEVSTAMDLQETLLTNPRDGLVFSPCEEVPHEGAAVLGKSHERLKNGNFSRVPMIVGFNSQEGIFFVKRLQQIRLYLATYDLAPVRLIPIDMNVRPLQVPIVATKIKTKYFGLAPVTMSDAKLTQFVTDDQFVRAIDEASRLMSNYATVYNYILSYEGPLGINIGQPPRSIPGVAHGEDLNYIWRKWDNIRNPTKSDLLTRKRLVKLWTNFAKTLNPTPEKDTLFQNVTWALRTSESPSYLDIGENIGVRSNLSSYSVDWWRQLYEQYGNPPYDTY</sequence>